<evidence type="ECO:0008006" key="4">
    <source>
        <dbReference type="Google" id="ProtNLM"/>
    </source>
</evidence>
<keyword evidence="1" id="KW-1133">Transmembrane helix</keyword>
<keyword evidence="1" id="KW-0472">Membrane</keyword>
<evidence type="ECO:0000256" key="1">
    <source>
        <dbReference type="SAM" id="Phobius"/>
    </source>
</evidence>
<proteinExistence type="predicted"/>
<accession>A0AA41Q5K6</accession>
<dbReference type="AlphaFoldDB" id="A0AA41Q5K6"/>
<gene>
    <name evidence="2" type="ORF">LZ495_32795</name>
</gene>
<dbReference type="Proteomes" id="UP001165378">
    <property type="component" value="Unassembled WGS sequence"/>
</dbReference>
<keyword evidence="1" id="KW-0812">Transmembrane</keyword>
<keyword evidence="3" id="KW-1185">Reference proteome</keyword>
<protein>
    <recommendedName>
        <fullName evidence="4">Restriction endonuclease</fullName>
    </recommendedName>
</protein>
<sequence length="244" mass="26539">MRSGRYDEPGMFEDGRWWLMVAAGAVTAGVIAVGFVPGTGLTSDARATAVLGGIVFGGWAVQDTWAWWRRRSGTLVEFVLDGWIAFARPGHRKPLDREAAHRVVGMTADRLAAHVAWLCERDGLADVRTELSADNPRLAEVSATAPDGTRLVVRVHGRRVDKGGTAVRSALMRAFIARAGRDEPGKAVYAFASAAWREQGAAFTHEARVQARRHGIVMLPADDLGLWEIGLPPRALVVVPRTRE</sequence>
<reference evidence="2" key="1">
    <citation type="submission" date="2022-01" db="EMBL/GenBank/DDBJ databases">
        <title>Genome-Based Taxonomic Classification of the Phylum Actinobacteria.</title>
        <authorList>
            <person name="Gao Y."/>
        </authorList>
    </citation>
    <scope>NUCLEOTIDE SEQUENCE</scope>
    <source>
        <strain evidence="2">KLBMP 8922</strain>
    </source>
</reference>
<dbReference type="RefSeq" id="WP_235056685.1">
    <property type="nucleotide sequence ID" value="NZ_JAKFHA010000028.1"/>
</dbReference>
<feature type="transmembrane region" description="Helical" evidence="1">
    <location>
        <begin position="48"/>
        <end position="68"/>
    </location>
</feature>
<organism evidence="2 3">
    <name type="scientific">Yinghuangia soli</name>
    <dbReference type="NCBI Taxonomy" id="2908204"/>
    <lineage>
        <taxon>Bacteria</taxon>
        <taxon>Bacillati</taxon>
        <taxon>Actinomycetota</taxon>
        <taxon>Actinomycetes</taxon>
        <taxon>Kitasatosporales</taxon>
        <taxon>Streptomycetaceae</taxon>
        <taxon>Yinghuangia</taxon>
    </lineage>
</organism>
<dbReference type="EMBL" id="JAKFHA010000028">
    <property type="protein sequence ID" value="MCF2531968.1"/>
    <property type="molecule type" value="Genomic_DNA"/>
</dbReference>
<evidence type="ECO:0000313" key="3">
    <source>
        <dbReference type="Proteomes" id="UP001165378"/>
    </source>
</evidence>
<evidence type="ECO:0000313" key="2">
    <source>
        <dbReference type="EMBL" id="MCF2531968.1"/>
    </source>
</evidence>
<comment type="caution">
    <text evidence="2">The sequence shown here is derived from an EMBL/GenBank/DDBJ whole genome shotgun (WGS) entry which is preliminary data.</text>
</comment>
<feature type="transmembrane region" description="Helical" evidence="1">
    <location>
        <begin position="17"/>
        <end position="36"/>
    </location>
</feature>
<name>A0AA41Q5K6_9ACTN</name>